<dbReference type="Proteomes" id="UP001642409">
    <property type="component" value="Unassembled WGS sequence"/>
</dbReference>
<sequence length="169" mass="20023">MILSDKPFKRIIELKVGILQFQQRVNQLFQRKKEINYLVSHQDQVLLFPIFGLQAPQQTHPLLLLDPTNSSQQFQLDQATVGKEQIQKLIRRIKLNQYPWLHLWLKFAKQVTGGDNRNTSYYPYISQQKIFRWFKITLQLLSYYLAASEELKYIISLKMAFDQNSFSGV</sequence>
<reference evidence="1" key="1">
    <citation type="submission" date="2023-06" db="EMBL/GenBank/DDBJ databases">
        <authorList>
            <person name="Kurt Z."/>
        </authorList>
    </citation>
    <scope>NUCLEOTIDE SEQUENCE</scope>
</reference>
<organism evidence="1">
    <name type="scientific">Hexamita inflata</name>
    <dbReference type="NCBI Taxonomy" id="28002"/>
    <lineage>
        <taxon>Eukaryota</taxon>
        <taxon>Metamonada</taxon>
        <taxon>Diplomonadida</taxon>
        <taxon>Hexamitidae</taxon>
        <taxon>Hexamitinae</taxon>
        <taxon>Hexamita</taxon>
    </lineage>
</organism>
<evidence type="ECO:0000313" key="2">
    <source>
        <dbReference type="EMBL" id="CAL5990016.1"/>
    </source>
</evidence>
<evidence type="ECO:0000313" key="3">
    <source>
        <dbReference type="Proteomes" id="UP001642409"/>
    </source>
</evidence>
<protein>
    <submittedName>
        <fullName evidence="2">Hypothetical_protein</fullName>
    </submittedName>
</protein>
<gene>
    <name evidence="1" type="ORF">HINF_LOCUS10026</name>
    <name evidence="2" type="ORF">HINF_LOCUS11143</name>
</gene>
<proteinExistence type="predicted"/>
<reference evidence="2 3" key="2">
    <citation type="submission" date="2024-07" db="EMBL/GenBank/DDBJ databases">
        <authorList>
            <person name="Akdeniz Z."/>
        </authorList>
    </citation>
    <scope>NUCLEOTIDE SEQUENCE [LARGE SCALE GENOMIC DNA]</scope>
</reference>
<evidence type="ECO:0000313" key="1">
    <source>
        <dbReference type="EMBL" id="CAI9922381.1"/>
    </source>
</evidence>
<name>A0AA86NNM4_9EUKA</name>
<dbReference type="EMBL" id="CATOUU010000248">
    <property type="protein sequence ID" value="CAI9922381.1"/>
    <property type="molecule type" value="Genomic_DNA"/>
</dbReference>
<comment type="caution">
    <text evidence="1">The sequence shown here is derived from an EMBL/GenBank/DDBJ whole genome shotgun (WGS) entry which is preliminary data.</text>
</comment>
<keyword evidence="3" id="KW-1185">Reference proteome</keyword>
<dbReference type="EMBL" id="CAXDID020000024">
    <property type="protein sequence ID" value="CAL5990016.1"/>
    <property type="molecule type" value="Genomic_DNA"/>
</dbReference>
<dbReference type="AlphaFoldDB" id="A0AA86NNM4"/>
<accession>A0AA86NNM4</accession>